<reference evidence="1" key="1">
    <citation type="submission" date="2018-05" db="EMBL/GenBank/DDBJ databases">
        <authorList>
            <person name="Lanie J.A."/>
            <person name="Ng W.-L."/>
            <person name="Kazmierczak K.M."/>
            <person name="Andrzejewski T.M."/>
            <person name="Davidsen T.M."/>
            <person name="Wayne K.J."/>
            <person name="Tettelin H."/>
            <person name="Glass J.I."/>
            <person name="Rusch D."/>
            <person name="Podicherti R."/>
            <person name="Tsui H.-C.T."/>
            <person name="Winkler M.E."/>
        </authorList>
    </citation>
    <scope>NUCLEOTIDE SEQUENCE</scope>
</reference>
<organism evidence="1">
    <name type="scientific">marine metagenome</name>
    <dbReference type="NCBI Taxonomy" id="408172"/>
    <lineage>
        <taxon>unclassified sequences</taxon>
        <taxon>metagenomes</taxon>
        <taxon>ecological metagenomes</taxon>
    </lineage>
</organism>
<accession>A0A383B2Y4</accession>
<feature type="non-terminal residue" evidence="1">
    <location>
        <position position="1"/>
    </location>
</feature>
<evidence type="ECO:0000313" key="1">
    <source>
        <dbReference type="EMBL" id="SVE13768.1"/>
    </source>
</evidence>
<sequence>VAEGLAFPPLLLFVTCDAKPFPCNDL</sequence>
<protein>
    <submittedName>
        <fullName evidence="1">Uncharacterized protein</fullName>
    </submittedName>
</protein>
<dbReference type="EMBL" id="UINC01196661">
    <property type="protein sequence ID" value="SVE13768.1"/>
    <property type="molecule type" value="Genomic_DNA"/>
</dbReference>
<feature type="non-terminal residue" evidence="1">
    <location>
        <position position="26"/>
    </location>
</feature>
<name>A0A383B2Y4_9ZZZZ</name>
<gene>
    <name evidence="1" type="ORF">METZ01_LOCUS466622</name>
</gene>
<dbReference type="AlphaFoldDB" id="A0A383B2Y4"/>
<proteinExistence type="predicted"/>